<dbReference type="SMART" id="SM00052">
    <property type="entry name" value="EAL"/>
    <property type="match status" value="1"/>
</dbReference>
<feature type="transmembrane region" description="Helical" evidence="1">
    <location>
        <begin position="31"/>
        <end position="52"/>
    </location>
</feature>
<evidence type="ECO:0000313" key="6">
    <source>
        <dbReference type="Proteomes" id="UP000053244"/>
    </source>
</evidence>
<name>A0A0X3VAX0_9ACTN</name>
<feature type="domain" description="PAS" evidence="2">
    <location>
        <begin position="102"/>
        <end position="173"/>
    </location>
</feature>
<dbReference type="Pfam" id="PF00563">
    <property type="entry name" value="EAL"/>
    <property type="match status" value="1"/>
</dbReference>
<keyword evidence="1" id="KW-0812">Transmembrane</keyword>
<dbReference type="PANTHER" id="PTHR33121:SF76">
    <property type="entry name" value="SIGNALING PROTEIN"/>
    <property type="match status" value="1"/>
</dbReference>
<dbReference type="CDD" id="cd00130">
    <property type="entry name" value="PAS"/>
    <property type="match status" value="1"/>
</dbReference>
<accession>A0A0X3VAX0</accession>
<dbReference type="InterPro" id="IPR050706">
    <property type="entry name" value="Cyclic-di-GMP_PDE-like"/>
</dbReference>
<dbReference type="AlphaFoldDB" id="A0A0X3VAX0"/>
<evidence type="ECO:0000259" key="4">
    <source>
        <dbReference type="PROSITE" id="PS50883"/>
    </source>
</evidence>
<sequence>MAVVPLFPLRAAAVDDVARKALYGIAQTRRVVSVTIAVLAASMLMSLCTYVWDWADVFLEGDVPEGDEWLALAGILWIPVAAATGYRLVRVHRELADTAQAASDAYHDAAETAQGWVWRVDPGHRFVYSNPAIADVLGYRPDEILGRCAVDMLFLEQDRATIIAAAEVALATGGWQNQYARMLHRDGSTRHVRSSATAVYDKRGRIVAYQGFTTDISAEVAAHAAEDAERARRKAARASIERLLRDPDGLTMVFQPIAAIDGRHAAGWESLARFAGVPYRTPDVWFAEAWEVGLGPELELHAIALACRQLPEVPAGVYLSVNASPRTILDERLDQLLAGLGADAARIVVEVTEHAAVADYDTLNRAVQRLRRRGVRLAVDDAGAGYASMQHILRLRPDVIKLDRSIVADIDHDVARRALVTAMAGFADSLGMTVVGEGVETAAELAALAAAGVRYAQGFLLAAPASVAELRVFDQATGCAAPPAAGCAAPPATEWAALNVR</sequence>
<dbReference type="InterPro" id="IPR013655">
    <property type="entry name" value="PAS_fold_3"/>
</dbReference>
<proteinExistence type="predicted"/>
<dbReference type="InterPro" id="IPR000700">
    <property type="entry name" value="PAS-assoc_C"/>
</dbReference>
<organism evidence="5 6">
    <name type="scientific">Actinoplanes awajinensis subsp. mycoplanecinus</name>
    <dbReference type="NCBI Taxonomy" id="135947"/>
    <lineage>
        <taxon>Bacteria</taxon>
        <taxon>Bacillati</taxon>
        <taxon>Actinomycetota</taxon>
        <taxon>Actinomycetes</taxon>
        <taxon>Micromonosporales</taxon>
        <taxon>Micromonosporaceae</taxon>
        <taxon>Actinoplanes</taxon>
    </lineage>
</organism>
<dbReference type="PANTHER" id="PTHR33121">
    <property type="entry name" value="CYCLIC DI-GMP PHOSPHODIESTERASE PDEF"/>
    <property type="match status" value="1"/>
</dbReference>
<dbReference type="InterPro" id="IPR035919">
    <property type="entry name" value="EAL_sf"/>
</dbReference>
<feature type="domain" description="EAL" evidence="4">
    <location>
        <begin position="233"/>
        <end position="478"/>
    </location>
</feature>
<dbReference type="PROSITE" id="PS50113">
    <property type="entry name" value="PAC"/>
    <property type="match status" value="1"/>
</dbReference>
<dbReference type="Proteomes" id="UP000053244">
    <property type="component" value="Unassembled WGS sequence"/>
</dbReference>
<dbReference type="InterPro" id="IPR035965">
    <property type="entry name" value="PAS-like_dom_sf"/>
</dbReference>
<dbReference type="PROSITE" id="PS50112">
    <property type="entry name" value="PAS"/>
    <property type="match status" value="1"/>
</dbReference>
<dbReference type="InterPro" id="IPR001633">
    <property type="entry name" value="EAL_dom"/>
</dbReference>
<dbReference type="NCBIfam" id="TIGR00229">
    <property type="entry name" value="sensory_box"/>
    <property type="match status" value="1"/>
</dbReference>
<reference evidence="5 6" key="1">
    <citation type="submission" date="2015-10" db="EMBL/GenBank/DDBJ databases">
        <authorList>
            <person name="Gilbert D.G."/>
        </authorList>
    </citation>
    <scope>NUCLEOTIDE SEQUENCE [LARGE SCALE GENOMIC DNA]</scope>
    <source>
        <strain evidence="5 6">NRRL B-16712</strain>
    </source>
</reference>
<dbReference type="PROSITE" id="PS50883">
    <property type="entry name" value="EAL"/>
    <property type="match status" value="1"/>
</dbReference>
<evidence type="ECO:0000313" key="5">
    <source>
        <dbReference type="EMBL" id="KUL41949.1"/>
    </source>
</evidence>
<keyword evidence="1" id="KW-0472">Membrane</keyword>
<evidence type="ECO:0008006" key="7">
    <source>
        <dbReference type="Google" id="ProtNLM"/>
    </source>
</evidence>
<dbReference type="Gene3D" id="3.30.450.20">
    <property type="entry name" value="PAS domain"/>
    <property type="match status" value="1"/>
</dbReference>
<keyword evidence="6" id="KW-1185">Reference proteome</keyword>
<dbReference type="InterPro" id="IPR001610">
    <property type="entry name" value="PAC"/>
</dbReference>
<keyword evidence="1" id="KW-1133">Transmembrane helix</keyword>
<protein>
    <recommendedName>
        <fullName evidence="7">Diguanylate cyclase</fullName>
    </recommendedName>
</protein>
<feature type="transmembrane region" description="Helical" evidence="1">
    <location>
        <begin position="72"/>
        <end position="89"/>
    </location>
</feature>
<evidence type="ECO:0000259" key="2">
    <source>
        <dbReference type="PROSITE" id="PS50112"/>
    </source>
</evidence>
<evidence type="ECO:0000256" key="1">
    <source>
        <dbReference type="SAM" id="Phobius"/>
    </source>
</evidence>
<dbReference type="SMART" id="SM00086">
    <property type="entry name" value="PAC"/>
    <property type="match status" value="1"/>
</dbReference>
<dbReference type="EMBL" id="LLZH01000008">
    <property type="protein sequence ID" value="KUL41949.1"/>
    <property type="molecule type" value="Genomic_DNA"/>
</dbReference>
<gene>
    <name evidence="5" type="ORF">ADL15_02785</name>
</gene>
<dbReference type="Gene3D" id="3.20.20.450">
    <property type="entry name" value="EAL domain"/>
    <property type="match status" value="1"/>
</dbReference>
<feature type="domain" description="PAC" evidence="3">
    <location>
        <begin position="176"/>
        <end position="228"/>
    </location>
</feature>
<dbReference type="InterPro" id="IPR000014">
    <property type="entry name" value="PAS"/>
</dbReference>
<dbReference type="SMART" id="SM00091">
    <property type="entry name" value="PAS"/>
    <property type="match status" value="1"/>
</dbReference>
<dbReference type="GO" id="GO:0071111">
    <property type="term" value="F:cyclic-guanylate-specific phosphodiesterase activity"/>
    <property type="evidence" value="ECO:0007669"/>
    <property type="project" value="InterPro"/>
</dbReference>
<evidence type="ECO:0000259" key="3">
    <source>
        <dbReference type="PROSITE" id="PS50113"/>
    </source>
</evidence>
<dbReference type="SUPFAM" id="SSF141868">
    <property type="entry name" value="EAL domain-like"/>
    <property type="match status" value="1"/>
</dbReference>
<dbReference type="CDD" id="cd01948">
    <property type="entry name" value="EAL"/>
    <property type="match status" value="1"/>
</dbReference>
<dbReference type="Pfam" id="PF08447">
    <property type="entry name" value="PAS_3"/>
    <property type="match status" value="1"/>
</dbReference>
<dbReference type="SUPFAM" id="SSF55785">
    <property type="entry name" value="PYP-like sensor domain (PAS domain)"/>
    <property type="match status" value="1"/>
</dbReference>
<comment type="caution">
    <text evidence="5">The sequence shown here is derived from an EMBL/GenBank/DDBJ whole genome shotgun (WGS) entry which is preliminary data.</text>
</comment>